<feature type="compositionally biased region" description="Low complexity" evidence="7">
    <location>
        <begin position="894"/>
        <end position="914"/>
    </location>
</feature>
<dbReference type="VEuPathDB" id="VectorBase:GBRI030362"/>
<dbReference type="PANTHER" id="PTHR23184:SF9">
    <property type="entry name" value="TETRATRICOPEPTIDE REPEAT PROTEIN 14"/>
    <property type="match status" value="1"/>
</dbReference>
<feature type="region of interest" description="Disordered" evidence="7">
    <location>
        <begin position="733"/>
        <end position="931"/>
    </location>
</feature>
<protein>
    <recommendedName>
        <fullName evidence="8">Adenylate kinase active site lid domain-containing protein</fullName>
    </recommendedName>
</protein>
<dbReference type="GO" id="GO:0004017">
    <property type="term" value="F:AMP kinase activity"/>
    <property type="evidence" value="ECO:0007669"/>
    <property type="project" value="InterPro"/>
</dbReference>
<feature type="domain" description="Adenylate kinase active site lid" evidence="8">
    <location>
        <begin position="1075"/>
        <end position="1110"/>
    </location>
</feature>
<evidence type="ECO:0000256" key="4">
    <source>
        <dbReference type="ARBA" id="ARBA00022777"/>
    </source>
</evidence>
<dbReference type="Pfam" id="PF13414">
    <property type="entry name" value="TPR_11"/>
    <property type="match status" value="1"/>
</dbReference>
<dbReference type="FunFam" id="3.40.50.300:FF:000106">
    <property type="entry name" value="Adenylate kinase mitochondrial"/>
    <property type="match status" value="1"/>
</dbReference>
<feature type="compositionally biased region" description="Basic residues" evidence="7">
    <location>
        <begin position="846"/>
        <end position="866"/>
    </location>
</feature>
<dbReference type="InterPro" id="IPR006259">
    <property type="entry name" value="Adenyl_kin_sub"/>
</dbReference>
<dbReference type="SMART" id="SM00028">
    <property type="entry name" value="TPR"/>
    <property type="match status" value="3"/>
</dbReference>
<evidence type="ECO:0000256" key="6">
    <source>
        <dbReference type="SAM" id="Coils"/>
    </source>
</evidence>
<dbReference type="InterPro" id="IPR039190">
    <property type="entry name" value="TTC14"/>
</dbReference>
<dbReference type="Gene3D" id="3.40.50.300">
    <property type="entry name" value="P-loop containing nucleotide triphosphate hydrolases"/>
    <property type="match status" value="1"/>
</dbReference>
<feature type="coiled-coil region" evidence="6">
    <location>
        <begin position="610"/>
        <end position="640"/>
    </location>
</feature>
<feature type="compositionally biased region" description="Basic residues" evidence="7">
    <location>
        <begin position="560"/>
        <end position="582"/>
    </location>
</feature>
<feature type="compositionally biased region" description="Basic residues" evidence="7">
    <location>
        <begin position="750"/>
        <end position="768"/>
    </location>
</feature>
<evidence type="ECO:0000313" key="10">
    <source>
        <dbReference type="Proteomes" id="UP000091820"/>
    </source>
</evidence>
<keyword evidence="2" id="KW-0808">Transferase</keyword>
<feature type="region of interest" description="Disordered" evidence="7">
    <location>
        <begin position="656"/>
        <end position="682"/>
    </location>
</feature>
<feature type="compositionally biased region" description="Low complexity" evidence="7">
    <location>
        <begin position="465"/>
        <end position="484"/>
    </location>
</feature>
<feature type="region of interest" description="Disordered" evidence="7">
    <location>
        <begin position="557"/>
        <end position="587"/>
    </location>
</feature>
<name>A0A1A9WSF1_9MUSC</name>
<feature type="region of interest" description="Disordered" evidence="7">
    <location>
        <begin position="447"/>
        <end position="523"/>
    </location>
</feature>
<feature type="repeat" description="TPR" evidence="5">
    <location>
        <begin position="344"/>
        <end position="377"/>
    </location>
</feature>
<feature type="compositionally biased region" description="Basic and acidic residues" evidence="7">
    <location>
        <begin position="918"/>
        <end position="928"/>
    </location>
</feature>
<reference evidence="10" key="1">
    <citation type="submission" date="2014-03" db="EMBL/GenBank/DDBJ databases">
        <authorList>
            <person name="Aksoy S."/>
            <person name="Warren W."/>
            <person name="Wilson R.K."/>
        </authorList>
    </citation>
    <scope>NUCLEOTIDE SEQUENCE [LARGE SCALE GENOMIC DNA]</scope>
    <source>
        <strain evidence="10">IAEA</strain>
    </source>
</reference>
<dbReference type="Gene3D" id="1.25.40.10">
    <property type="entry name" value="Tetratricopeptide repeat domain"/>
    <property type="match status" value="1"/>
</dbReference>
<evidence type="ECO:0000259" key="8">
    <source>
        <dbReference type="Pfam" id="PF05191"/>
    </source>
</evidence>
<dbReference type="PROSITE" id="PS00113">
    <property type="entry name" value="ADENYLATE_KINASE"/>
    <property type="match status" value="1"/>
</dbReference>
<keyword evidence="1" id="KW-0597">Phosphoprotein</keyword>
<keyword evidence="4" id="KW-0418">Kinase</keyword>
<feature type="compositionally biased region" description="Basic residues" evidence="7">
    <location>
        <begin position="776"/>
        <end position="785"/>
    </location>
</feature>
<keyword evidence="3" id="KW-0547">Nucleotide-binding</keyword>
<sequence>MDVDLIKKALCFHGKPMQKIWDDERGAGDLQKLGVPEDGNYSMYMERQKYFTFQDRAKRLKLHQFLARKAPDLYDTDLLKMYLLKGSVLTTEEREKAKYFVARVPSYEIVMSHKQDKTKILRRVLESLQPGDIIYAIVIRSKSSISSAPIVVKPLCTGEPCVHILKDSNIKALIPNQLVGTLPLDKLGKPRSISTNDYLCCEMVEFSIDADRMTLCLDHTINKHKNAKLGIINQDELPLIYRKTVDNTLEKYEECIRKAKEFENPNCKILYIMNGLVINDTFSVMRSLKCEFPRPEYAKELRQIQASKWAFRSVAEGIEYFKIGQHVEAFQCLNRALNIDPRNVEGLVARGALYANKGSFLKAVEDFEKALKLNAYHVNARKYMGETLVALARSYEEDNRIQDAAKAYRDCLNIIPNHEQARLSLEAIQQRTGASVEPLSVPVYESSHITETEKPLQKQKPSPPSISSNESNATESSSDSGSNSPDIPHTSTSKKDRSLSPLSKKMALHSASLENSNKQPKFNQPFYMTQTVNSTVIPNEFKLDEDDTETRVRKLLHEASKHKKEKKKSKKKKSKKSKKSSSKNKESTNILDKINLEEAYKFLGSGLHFESKLNENLKLYEQTIAEIKKRQEILEQAQQTVHNAPPVPVDIVVKKREKSETPPPKAPSMRISSNDVTSSSAKSTNALSSFKIMGFGKTQVPPPPPSIKPEPPKFSFQIKKPVKVDKFGLVRLATPALPKSPTLSPERSSRSRHRSRSPGRRRSRSRSRSSRERRNSRYRRQRSTTRSRSLSPYNKRRYRSNRRRISRSFSRSRSHSRPQTKSVRRRGVDYRRSPSPFVARGTPSPRSRHRRSPSTRRSHRHRRHISRSPSHNRLLPAARHTNRTWQRPGYNPLKSSSSFTSNSSSNKNSSNKSSGELWPHDKFDDKNDGPSIEEIDEIINRAQKERKEEIIKRDKNILKKSSAASGKSTIAKCIIDEFDLTHISPGDLLRANIQKKTELGEKAESYVNQGKLVPDDIIIKFITDHIRELKDKPFLLDGFPRNVTQAKCLSKVQQLNAVINLDIPHEELIRRIEGRFVHLKSGRVYNTNFNKPKVPGKDDVTGEDLVKRDDDKPEVFAERLKTYDNMVKPVLEYYEKGFPGVLKSFNDKTNEEIVSKVQKFLRDVQNA</sequence>
<feature type="compositionally biased region" description="Pro residues" evidence="7">
    <location>
        <begin position="700"/>
        <end position="709"/>
    </location>
</feature>
<keyword evidence="5" id="KW-0802">TPR repeat</keyword>
<organism evidence="9 10">
    <name type="scientific">Glossina brevipalpis</name>
    <dbReference type="NCBI Taxonomy" id="37001"/>
    <lineage>
        <taxon>Eukaryota</taxon>
        <taxon>Metazoa</taxon>
        <taxon>Ecdysozoa</taxon>
        <taxon>Arthropoda</taxon>
        <taxon>Hexapoda</taxon>
        <taxon>Insecta</taxon>
        <taxon>Pterygota</taxon>
        <taxon>Neoptera</taxon>
        <taxon>Endopterygota</taxon>
        <taxon>Diptera</taxon>
        <taxon>Brachycera</taxon>
        <taxon>Muscomorpha</taxon>
        <taxon>Hippoboscoidea</taxon>
        <taxon>Glossinidae</taxon>
        <taxon>Glossina</taxon>
    </lineage>
</organism>
<evidence type="ECO:0000256" key="1">
    <source>
        <dbReference type="ARBA" id="ARBA00022553"/>
    </source>
</evidence>
<dbReference type="InterPro" id="IPR011990">
    <property type="entry name" value="TPR-like_helical_dom_sf"/>
</dbReference>
<dbReference type="InterPro" id="IPR027417">
    <property type="entry name" value="P-loop_NTPase"/>
</dbReference>
<dbReference type="InterPro" id="IPR033690">
    <property type="entry name" value="Adenylat_kinase_CS"/>
</dbReference>
<dbReference type="PRINTS" id="PR00094">
    <property type="entry name" value="ADENYLTKNASE"/>
</dbReference>
<accession>A0A1A9WSF1</accession>
<dbReference type="HAMAP" id="MF_00235">
    <property type="entry name" value="Adenylate_kinase_Adk"/>
    <property type="match status" value="1"/>
</dbReference>
<dbReference type="InterPro" id="IPR019734">
    <property type="entry name" value="TPR_rpt"/>
</dbReference>
<feature type="compositionally biased region" description="Polar residues" evidence="7">
    <location>
        <begin position="512"/>
        <end position="523"/>
    </location>
</feature>
<dbReference type="SUPFAM" id="SSF52540">
    <property type="entry name" value="P-loop containing nucleoside triphosphate hydrolases"/>
    <property type="match status" value="1"/>
</dbReference>
<dbReference type="Pfam" id="PF00406">
    <property type="entry name" value="ADK"/>
    <property type="match status" value="1"/>
</dbReference>
<dbReference type="InterPro" id="IPR000850">
    <property type="entry name" value="Adenylat/UMP-CMP_kin"/>
</dbReference>
<evidence type="ECO:0000313" key="9">
    <source>
        <dbReference type="EnsemblMetazoa" id="GBRI030362-PA"/>
    </source>
</evidence>
<reference evidence="9" key="2">
    <citation type="submission" date="2020-05" db="UniProtKB">
        <authorList>
            <consortium name="EnsemblMetazoa"/>
        </authorList>
    </citation>
    <scope>IDENTIFICATION</scope>
    <source>
        <strain evidence="9">IAEA</strain>
    </source>
</reference>
<dbReference type="Pfam" id="PF05191">
    <property type="entry name" value="ADK_lid"/>
    <property type="match status" value="1"/>
</dbReference>
<dbReference type="PANTHER" id="PTHR23184">
    <property type="entry name" value="TETRATRICOPEPTIDE REPEAT PROTEIN 14"/>
    <property type="match status" value="1"/>
</dbReference>
<dbReference type="EnsemblMetazoa" id="GBRI030362-RA">
    <property type="protein sequence ID" value="GBRI030362-PA"/>
    <property type="gene ID" value="GBRI030362"/>
</dbReference>
<dbReference type="NCBIfam" id="TIGR01351">
    <property type="entry name" value="adk"/>
    <property type="match status" value="1"/>
</dbReference>
<evidence type="ECO:0000256" key="7">
    <source>
        <dbReference type="SAM" id="MobiDB-lite"/>
    </source>
</evidence>
<keyword evidence="6" id="KW-0175">Coiled coil</keyword>
<dbReference type="Pfam" id="PF13181">
    <property type="entry name" value="TPR_8"/>
    <property type="match status" value="1"/>
</dbReference>
<feature type="compositionally biased region" description="Basic residues" evidence="7">
    <location>
        <begin position="794"/>
        <end position="825"/>
    </location>
</feature>
<dbReference type="SUPFAM" id="SSF48452">
    <property type="entry name" value="TPR-like"/>
    <property type="match status" value="1"/>
</dbReference>
<feature type="repeat" description="TPR" evidence="5">
    <location>
        <begin position="310"/>
        <end position="343"/>
    </location>
</feature>
<keyword evidence="10" id="KW-1185">Reference proteome</keyword>
<dbReference type="STRING" id="37001.A0A1A9WSF1"/>
<evidence type="ECO:0000256" key="3">
    <source>
        <dbReference type="ARBA" id="ARBA00022741"/>
    </source>
</evidence>
<feature type="region of interest" description="Disordered" evidence="7">
    <location>
        <begin position="694"/>
        <end position="714"/>
    </location>
</feature>
<dbReference type="PROSITE" id="PS50005">
    <property type="entry name" value="TPR"/>
    <property type="match status" value="3"/>
</dbReference>
<proteinExistence type="inferred from homology"/>
<evidence type="ECO:0000256" key="2">
    <source>
        <dbReference type="ARBA" id="ARBA00022679"/>
    </source>
</evidence>
<dbReference type="InterPro" id="IPR007862">
    <property type="entry name" value="Adenylate_kinase_lid-dom"/>
</dbReference>
<dbReference type="Proteomes" id="UP000091820">
    <property type="component" value="Unassembled WGS sequence"/>
</dbReference>
<evidence type="ECO:0000256" key="5">
    <source>
        <dbReference type="PROSITE-ProRule" id="PRU00339"/>
    </source>
</evidence>
<dbReference type="AlphaFoldDB" id="A0A1A9WSF1"/>
<feature type="repeat" description="TPR" evidence="5">
    <location>
        <begin position="385"/>
        <end position="418"/>
    </location>
</feature>
<dbReference type="CDD" id="cd01428">
    <property type="entry name" value="ADK"/>
    <property type="match status" value="1"/>
</dbReference>
<dbReference type="GO" id="GO:0005524">
    <property type="term" value="F:ATP binding"/>
    <property type="evidence" value="ECO:0007669"/>
    <property type="project" value="InterPro"/>
</dbReference>